<proteinExistence type="predicted"/>
<evidence type="ECO:0000313" key="2">
    <source>
        <dbReference type="Proteomes" id="UP000646946"/>
    </source>
</evidence>
<keyword evidence="2" id="KW-1185">Reference proteome</keyword>
<dbReference type="AlphaFoldDB" id="A0A832V0W6"/>
<comment type="caution">
    <text evidence="1">The sequence shown here is derived from an EMBL/GenBank/DDBJ whole genome shotgun (WGS) entry which is preliminary data.</text>
</comment>
<gene>
    <name evidence="1" type="ORF">H1016_01500</name>
</gene>
<evidence type="ECO:0000313" key="1">
    <source>
        <dbReference type="EMBL" id="HIK00193.1"/>
    </source>
</evidence>
<name>A0A832V0W6_9ARCH</name>
<sequence>MAEINLLEKYPRTKRNLDERVAQKTEEDVRIAKKFCKEYFDGTRNQGYGGYSFYERVWGGGV</sequence>
<dbReference type="Proteomes" id="UP000646946">
    <property type="component" value="Unassembled WGS sequence"/>
</dbReference>
<dbReference type="EMBL" id="DVAB01000016">
    <property type="protein sequence ID" value="HIK00193.1"/>
    <property type="molecule type" value="Genomic_DNA"/>
</dbReference>
<protein>
    <submittedName>
        <fullName evidence="1">Uncharacterized protein</fullName>
    </submittedName>
</protein>
<reference evidence="1 2" key="1">
    <citation type="journal article" name="Nat. Commun.">
        <title>Undinarchaeota illuminate DPANN phylogeny and the impact of gene transfer on archaeal evolution.</title>
        <authorList>
            <person name="Dombrowski N."/>
            <person name="Williams T.A."/>
            <person name="Sun J."/>
            <person name="Woodcroft B.J."/>
            <person name="Lee J.H."/>
            <person name="Minh B.Q."/>
            <person name="Rinke C."/>
            <person name="Spang A."/>
        </authorList>
    </citation>
    <scope>NUCLEOTIDE SEQUENCE [LARGE SCALE GENOMIC DNA]</scope>
    <source>
        <strain evidence="1">MAG_bin1129</strain>
    </source>
</reference>
<organism evidence="1 2">
    <name type="scientific">Candidatus Naiadarchaeum limnaeum</name>
    <dbReference type="NCBI Taxonomy" id="2756139"/>
    <lineage>
        <taxon>Archaea</taxon>
        <taxon>Candidatus Undinarchaeota</taxon>
        <taxon>Candidatus Undinarchaeia</taxon>
        <taxon>Candidatus Naiadarchaeales</taxon>
        <taxon>Candidatus Naiadarchaeaceae</taxon>
        <taxon>Candidatus Naiadarchaeum</taxon>
    </lineage>
</organism>
<accession>A0A832V0W6</accession>